<evidence type="ECO:0000313" key="4">
    <source>
        <dbReference type="EMBL" id="KAL3774886.1"/>
    </source>
</evidence>
<dbReference type="PROSITE" id="PS50072">
    <property type="entry name" value="CSA_PPIASE_2"/>
    <property type="match status" value="1"/>
</dbReference>
<feature type="chain" id="PRO_5044866436" description="PPIase cyclophilin-type domain-containing protein" evidence="2">
    <location>
        <begin position="21"/>
        <end position="406"/>
    </location>
</feature>
<organism evidence="4 5">
    <name type="scientific">Stephanodiscus triporus</name>
    <dbReference type="NCBI Taxonomy" id="2934178"/>
    <lineage>
        <taxon>Eukaryota</taxon>
        <taxon>Sar</taxon>
        <taxon>Stramenopiles</taxon>
        <taxon>Ochrophyta</taxon>
        <taxon>Bacillariophyta</taxon>
        <taxon>Coscinodiscophyceae</taxon>
        <taxon>Thalassiosirophycidae</taxon>
        <taxon>Stephanodiscales</taxon>
        <taxon>Stephanodiscaceae</taxon>
        <taxon>Stephanodiscus</taxon>
    </lineage>
</organism>
<name>A0ABD3NFT5_9STRA</name>
<evidence type="ECO:0000256" key="1">
    <source>
        <dbReference type="SAM" id="MobiDB-lite"/>
    </source>
</evidence>
<proteinExistence type="predicted"/>
<dbReference type="Pfam" id="PF00160">
    <property type="entry name" value="Pro_isomerase"/>
    <property type="match status" value="1"/>
</dbReference>
<dbReference type="SUPFAM" id="SSF50891">
    <property type="entry name" value="Cyclophilin-like"/>
    <property type="match status" value="1"/>
</dbReference>
<accession>A0ABD3NFT5</accession>
<evidence type="ECO:0000313" key="5">
    <source>
        <dbReference type="Proteomes" id="UP001530315"/>
    </source>
</evidence>
<dbReference type="EMBL" id="JALLAZ020001442">
    <property type="protein sequence ID" value="KAL3774886.1"/>
    <property type="molecule type" value="Genomic_DNA"/>
</dbReference>
<reference evidence="4 5" key="1">
    <citation type="submission" date="2024-10" db="EMBL/GenBank/DDBJ databases">
        <title>Updated reference genomes for cyclostephanoid diatoms.</title>
        <authorList>
            <person name="Roberts W.R."/>
            <person name="Alverson A.J."/>
        </authorList>
    </citation>
    <scope>NUCLEOTIDE SEQUENCE [LARGE SCALE GENOMIC DNA]</scope>
    <source>
        <strain evidence="4 5">AJA276-08</strain>
    </source>
</reference>
<feature type="signal peptide" evidence="2">
    <location>
        <begin position="1"/>
        <end position="20"/>
    </location>
</feature>
<feature type="region of interest" description="Disordered" evidence="1">
    <location>
        <begin position="159"/>
        <end position="178"/>
    </location>
</feature>
<evidence type="ECO:0000259" key="3">
    <source>
        <dbReference type="PROSITE" id="PS50072"/>
    </source>
</evidence>
<feature type="domain" description="PPIase cyclophilin-type" evidence="3">
    <location>
        <begin position="203"/>
        <end position="398"/>
    </location>
</feature>
<gene>
    <name evidence="4" type="ORF">ACHAW5_007304</name>
</gene>
<dbReference type="AlphaFoldDB" id="A0ABD3NFT5"/>
<keyword evidence="2" id="KW-0732">Signal</keyword>
<dbReference type="InterPro" id="IPR002130">
    <property type="entry name" value="Cyclophilin-type_PPIase_dom"/>
</dbReference>
<comment type="caution">
    <text evidence="4">The sequence shown here is derived from an EMBL/GenBank/DDBJ whole genome shotgun (WGS) entry which is preliminary data.</text>
</comment>
<dbReference type="Gene3D" id="2.40.100.10">
    <property type="entry name" value="Cyclophilin-like"/>
    <property type="match status" value="1"/>
</dbReference>
<dbReference type="InterPro" id="IPR029000">
    <property type="entry name" value="Cyclophilin-like_dom_sf"/>
</dbReference>
<protein>
    <recommendedName>
        <fullName evidence="3">PPIase cyclophilin-type domain-containing protein</fullName>
    </recommendedName>
</protein>
<sequence>MKLPSALFPWLLAAVAAGRGGNVASAFRPPVVLPTAASVVGRGLRAIEPRKVVDGAPTPLGDDDGVVVDDGRGGGRRAFLLSRTLPAAAAAVFPPPLLLRPVSSANAASVPVQRAVGSAESKCQSEGNCLEKLDIDGAVGWNWGGVDRCDASDPLCGPDGTMRDGVPRGTTPPPRDDANYEITDVVVMTLVIGSGSNVETRTLRMGLYGRRCPESAREMIDLCGATGLVTSRDLLLGSPVRLGRGGGSLTYVRPGERIDFGVPSQRVAYARSTRKAKAPDEYVPQTRPGGDRLKSVREEVSGRGHDAAGLVSIPREGIGYGGGLVLGKDDEAYASSFQITARAVPEMDGEGRKVIGQLLDGESMDVLARLAGSPTRKMLPGQNGGTPLIKVNVEDCAVYSVAVAKL</sequence>
<evidence type="ECO:0000256" key="2">
    <source>
        <dbReference type="SAM" id="SignalP"/>
    </source>
</evidence>
<dbReference type="Proteomes" id="UP001530315">
    <property type="component" value="Unassembled WGS sequence"/>
</dbReference>
<keyword evidence="5" id="KW-1185">Reference proteome</keyword>